<accession>A0A8J6HAY1</accession>
<feature type="compositionally biased region" description="Basic and acidic residues" evidence="1">
    <location>
        <begin position="51"/>
        <end position="64"/>
    </location>
</feature>
<comment type="caution">
    <text evidence="2">The sequence shown here is derived from an EMBL/GenBank/DDBJ whole genome shotgun (WGS) entry which is preliminary data.</text>
</comment>
<dbReference type="Proteomes" id="UP000719412">
    <property type="component" value="Unassembled WGS sequence"/>
</dbReference>
<evidence type="ECO:0000313" key="3">
    <source>
        <dbReference type="Proteomes" id="UP000719412"/>
    </source>
</evidence>
<evidence type="ECO:0000256" key="1">
    <source>
        <dbReference type="SAM" id="MobiDB-lite"/>
    </source>
</evidence>
<organism evidence="2 3">
    <name type="scientific">Tenebrio molitor</name>
    <name type="common">Yellow mealworm beetle</name>
    <dbReference type="NCBI Taxonomy" id="7067"/>
    <lineage>
        <taxon>Eukaryota</taxon>
        <taxon>Metazoa</taxon>
        <taxon>Ecdysozoa</taxon>
        <taxon>Arthropoda</taxon>
        <taxon>Hexapoda</taxon>
        <taxon>Insecta</taxon>
        <taxon>Pterygota</taxon>
        <taxon>Neoptera</taxon>
        <taxon>Endopterygota</taxon>
        <taxon>Coleoptera</taxon>
        <taxon>Polyphaga</taxon>
        <taxon>Cucujiformia</taxon>
        <taxon>Tenebrionidae</taxon>
        <taxon>Tenebrio</taxon>
    </lineage>
</organism>
<proteinExistence type="predicted"/>
<evidence type="ECO:0000313" key="2">
    <source>
        <dbReference type="EMBL" id="KAH0811305.1"/>
    </source>
</evidence>
<keyword evidence="3" id="KW-1185">Reference proteome</keyword>
<reference evidence="2" key="1">
    <citation type="journal article" date="2020" name="J Insects Food Feed">
        <title>The yellow mealworm (Tenebrio molitor) genome: a resource for the emerging insects as food and feed industry.</title>
        <authorList>
            <person name="Eriksson T."/>
            <person name="Andere A."/>
            <person name="Kelstrup H."/>
            <person name="Emery V."/>
            <person name="Picard C."/>
        </authorList>
    </citation>
    <scope>NUCLEOTIDE SEQUENCE</scope>
    <source>
        <strain evidence="2">Stoneville</strain>
        <tissue evidence="2">Whole head</tissue>
    </source>
</reference>
<feature type="region of interest" description="Disordered" evidence="1">
    <location>
        <begin position="188"/>
        <end position="212"/>
    </location>
</feature>
<reference evidence="2" key="2">
    <citation type="submission" date="2021-08" db="EMBL/GenBank/DDBJ databases">
        <authorList>
            <person name="Eriksson T."/>
        </authorList>
    </citation>
    <scope>NUCLEOTIDE SEQUENCE</scope>
    <source>
        <strain evidence="2">Stoneville</strain>
        <tissue evidence="2">Whole head</tissue>
    </source>
</reference>
<feature type="region of interest" description="Disordered" evidence="1">
    <location>
        <begin position="28"/>
        <end position="64"/>
    </location>
</feature>
<dbReference type="EMBL" id="JABDTM020026899">
    <property type="protein sequence ID" value="KAH0811305.1"/>
    <property type="molecule type" value="Genomic_DNA"/>
</dbReference>
<name>A0A8J6HAY1_TENMO</name>
<protein>
    <submittedName>
        <fullName evidence="2">Uncharacterized protein</fullName>
    </submittedName>
</protein>
<dbReference type="AlphaFoldDB" id="A0A8J6HAY1"/>
<sequence>MSRDEKVKGIYGVGVKKRGRKKKIGKSEIFLAKGQGSRPDKPDAASSAGAKRKENEEKPTRKTKREDKFCKVNKVIVYLHVVEMDDEEFCVPDDVLEEASAAKFQMVPTKSKLRYQKELEIFTQWQTEKRIKGKDESSISAVVIFNVEEYCCATFDRGLAQAEKVGVRGTGTYLTGVHELRQSSAMVQSALSSRSSGDENDSAAGVKPETRG</sequence>
<gene>
    <name evidence="2" type="ORF">GEV33_011486</name>
</gene>